<dbReference type="PANTHER" id="PTHR21166:SF2">
    <property type="entry name" value="CELL DIVISION CONTROL PROTEIN 24 OB DOMAIN-CONTAINING PROTEIN-RELATED"/>
    <property type="match status" value="1"/>
</dbReference>
<name>A0A9P8UNI5_9PEZI</name>
<dbReference type="InterPro" id="IPR052469">
    <property type="entry name" value="MEIOB"/>
</dbReference>
<reference evidence="1" key="1">
    <citation type="journal article" date="2021" name="Nat. Commun.">
        <title>Genetic determinants of endophytism in the Arabidopsis root mycobiome.</title>
        <authorList>
            <person name="Mesny F."/>
            <person name="Miyauchi S."/>
            <person name="Thiergart T."/>
            <person name="Pickel B."/>
            <person name="Atanasova L."/>
            <person name="Karlsson M."/>
            <person name="Huettel B."/>
            <person name="Barry K.W."/>
            <person name="Haridas S."/>
            <person name="Chen C."/>
            <person name="Bauer D."/>
            <person name="Andreopoulos W."/>
            <person name="Pangilinan J."/>
            <person name="LaButti K."/>
            <person name="Riley R."/>
            <person name="Lipzen A."/>
            <person name="Clum A."/>
            <person name="Drula E."/>
            <person name="Henrissat B."/>
            <person name="Kohler A."/>
            <person name="Grigoriev I.V."/>
            <person name="Martin F.M."/>
            <person name="Hacquard S."/>
        </authorList>
    </citation>
    <scope>NUCLEOTIDE SEQUENCE</scope>
    <source>
        <strain evidence="1">MPI-SDFR-AT-0073</strain>
    </source>
</reference>
<comment type="caution">
    <text evidence="1">The sequence shown here is derived from an EMBL/GenBank/DDBJ whole genome shotgun (WGS) entry which is preliminary data.</text>
</comment>
<evidence type="ECO:0000313" key="1">
    <source>
        <dbReference type="EMBL" id="KAH6655458.1"/>
    </source>
</evidence>
<accession>A0A9P8UNI5</accession>
<dbReference type="GO" id="GO:0000712">
    <property type="term" value="P:resolution of meiotic recombination intermediates"/>
    <property type="evidence" value="ECO:0007669"/>
    <property type="project" value="TreeGrafter"/>
</dbReference>
<protein>
    <submittedName>
        <fullName evidence="1">Uncharacterized protein</fullName>
    </submittedName>
</protein>
<sequence length="477" mass="53746">MSSFPSIQSFYKREIVGKSGITQHNASNTNDGFTSQEVSDALHPLSRPWRPNGVYRKCPIASIEAGPCSYEILGRVVNFSSPSARNHAHSATEGQYRIVLSDENGAIAVKLFYTKPRDFTLVIGQTVTIYTAYIANSTKAETGHIPYVHYCTIIHPSRNRTTHIIFHQDLPLSDEDRSFRAPLELNTEQTDNRFGLMSLKTFLSSGFDTGEGTILVCVRSIGPHKSVRSRKREGTVDLIELWGDHISCARSLVPNQRILWISHPNYKTLYGHLGNSPVSAKISIRYSSMVNFDPVCADVEWLRKKAKELAKKESVLNHFPEGIWDVEATVNSTARELLKIAEMDENIRQDLESNTTGKLNVIISEVNLMANCGLQMELSLNSRVLGTMVDESGTILAGKLAWKETAWTQLFFTDFQDNQDVDGDDMSDLTKQTWEDQTALDSVTLKDIEEQLLYSRITIIFGWCSKLERLCVLRVEW</sequence>
<dbReference type="GO" id="GO:0003697">
    <property type="term" value="F:single-stranded DNA binding"/>
    <property type="evidence" value="ECO:0007669"/>
    <property type="project" value="TreeGrafter"/>
</dbReference>
<dbReference type="Proteomes" id="UP000758603">
    <property type="component" value="Unassembled WGS sequence"/>
</dbReference>
<dbReference type="GO" id="GO:0008310">
    <property type="term" value="F:single-stranded DNA 3'-5' DNA exonuclease activity"/>
    <property type="evidence" value="ECO:0007669"/>
    <property type="project" value="TreeGrafter"/>
</dbReference>
<organism evidence="1 2">
    <name type="scientific">Truncatella angustata</name>
    <dbReference type="NCBI Taxonomy" id="152316"/>
    <lineage>
        <taxon>Eukaryota</taxon>
        <taxon>Fungi</taxon>
        <taxon>Dikarya</taxon>
        <taxon>Ascomycota</taxon>
        <taxon>Pezizomycotina</taxon>
        <taxon>Sordariomycetes</taxon>
        <taxon>Xylariomycetidae</taxon>
        <taxon>Amphisphaeriales</taxon>
        <taxon>Sporocadaceae</taxon>
        <taxon>Truncatella</taxon>
    </lineage>
</organism>
<dbReference type="RefSeq" id="XP_045959723.1">
    <property type="nucleotide sequence ID" value="XM_046104765.1"/>
</dbReference>
<keyword evidence="2" id="KW-1185">Reference proteome</keyword>
<proteinExistence type="predicted"/>
<dbReference type="OrthoDB" id="3248508at2759"/>
<gene>
    <name evidence="1" type="ORF">BKA67DRAFT_591811</name>
</gene>
<dbReference type="AlphaFoldDB" id="A0A9P8UNI5"/>
<evidence type="ECO:0000313" key="2">
    <source>
        <dbReference type="Proteomes" id="UP000758603"/>
    </source>
</evidence>
<dbReference type="EMBL" id="JAGPXC010000003">
    <property type="protein sequence ID" value="KAH6655458.1"/>
    <property type="molecule type" value="Genomic_DNA"/>
</dbReference>
<dbReference type="GeneID" id="70133656"/>
<dbReference type="PANTHER" id="PTHR21166">
    <property type="entry name" value="CELL DIVISION CONTROL PROTEIN 24 OB DOMAIN-CONTAINING PROTEIN-RELATED"/>
    <property type="match status" value="1"/>
</dbReference>